<keyword evidence="5" id="KW-0732">Signal</keyword>
<dbReference type="InterPro" id="IPR049804">
    <property type="entry name" value="Choice_anch_L"/>
</dbReference>
<reference evidence="7" key="1">
    <citation type="submission" date="2023-05" db="EMBL/GenBank/DDBJ databases">
        <authorList>
            <person name="Zhang X."/>
        </authorList>
    </citation>
    <scope>NUCLEOTIDE SEQUENCE</scope>
    <source>
        <strain evidence="7">BD1B2-1</strain>
    </source>
</reference>
<feature type="domain" description="OmpA-like" evidence="6">
    <location>
        <begin position="356"/>
        <end position="473"/>
    </location>
</feature>
<evidence type="ECO:0000256" key="2">
    <source>
        <dbReference type="ARBA" id="ARBA00023136"/>
    </source>
</evidence>
<dbReference type="PROSITE" id="PS51123">
    <property type="entry name" value="OMPA_2"/>
    <property type="match status" value="1"/>
</dbReference>
<keyword evidence="2 4" id="KW-0472">Membrane</keyword>
<dbReference type="EMBL" id="JASJOU010000016">
    <property type="protein sequence ID" value="MDJ1505356.1"/>
    <property type="molecule type" value="Genomic_DNA"/>
</dbReference>
<dbReference type="InterPro" id="IPR036737">
    <property type="entry name" value="OmpA-like_sf"/>
</dbReference>
<dbReference type="SUPFAM" id="SSF103088">
    <property type="entry name" value="OmpA-like"/>
    <property type="match status" value="1"/>
</dbReference>
<dbReference type="Pfam" id="PF00691">
    <property type="entry name" value="OmpA"/>
    <property type="match status" value="1"/>
</dbReference>
<dbReference type="Proteomes" id="UP001232063">
    <property type="component" value="Unassembled WGS sequence"/>
</dbReference>
<dbReference type="NCBIfam" id="NF038133">
    <property type="entry name" value="choice_anch_L"/>
    <property type="match status" value="1"/>
</dbReference>
<name>A0AAE3R7Z4_9BACT</name>
<comment type="caution">
    <text evidence="7">The sequence shown here is derived from an EMBL/GenBank/DDBJ whole genome shotgun (WGS) entry which is preliminary data.</text>
</comment>
<dbReference type="PANTHER" id="PTHR30329">
    <property type="entry name" value="STATOR ELEMENT OF FLAGELLAR MOTOR COMPLEX"/>
    <property type="match status" value="1"/>
</dbReference>
<sequence>MQVLNKFFFLVIFLSGVLSAQAQLKIDTSYTVEDMVNKILMGNGVKVGNIRMKGSKLGVGYFHVNSDVIGMRNGILLSTGKVHDAIGPNNVPGRSGIISTPQTLKNKDIGDVDLNRLCGGRTQDVMVIEFDFIPVHNKISFRYCFGSEEYKEYVGSRFNDVFGFFIDGPGLPKRNLAVIPGTDESVAVNNINHKKYRKIYLNNDYFVDVKNTDLAALSGQQSGLKKLTSTVFQNAKVSLNDDAVLIDEKERSRIDHELLTNFQYDGFTHVLTAECQVIPHKKYHLKLAIGDVGDYALDSGVFLEAGSFSSEDDPRLPNFHASAPGTTDVIPVTGVDQDAVATISGNKKDMVSDVAPKNIDVFKTTNVYFATDSYSVPDSSKDELDKLAAYLLKNKTLVCQLYGHTDSMGSKEHNQQLSEDRAVAVIKYLISQGITKSRLSYTGYNFEEPVGNNEKEVGRRYNRRVEITVIDSVMQASRQ</sequence>
<feature type="signal peptide" evidence="5">
    <location>
        <begin position="1"/>
        <end position="22"/>
    </location>
</feature>
<dbReference type="PANTHER" id="PTHR30329:SF21">
    <property type="entry name" value="LIPOPROTEIN YIAD-RELATED"/>
    <property type="match status" value="1"/>
</dbReference>
<keyword evidence="3" id="KW-0998">Cell outer membrane</keyword>
<dbReference type="GO" id="GO:0009279">
    <property type="term" value="C:cell outer membrane"/>
    <property type="evidence" value="ECO:0007669"/>
    <property type="project" value="UniProtKB-SubCell"/>
</dbReference>
<evidence type="ECO:0000313" key="7">
    <source>
        <dbReference type="EMBL" id="MDJ1505356.1"/>
    </source>
</evidence>
<keyword evidence="8" id="KW-1185">Reference proteome</keyword>
<feature type="chain" id="PRO_5042165603" evidence="5">
    <location>
        <begin position="23"/>
        <end position="479"/>
    </location>
</feature>
<evidence type="ECO:0000256" key="1">
    <source>
        <dbReference type="ARBA" id="ARBA00004442"/>
    </source>
</evidence>
<dbReference type="RefSeq" id="WP_314517335.1">
    <property type="nucleotide sequence ID" value="NZ_JASJOU010000016.1"/>
</dbReference>
<evidence type="ECO:0000313" key="8">
    <source>
        <dbReference type="Proteomes" id="UP001232063"/>
    </source>
</evidence>
<evidence type="ECO:0000256" key="4">
    <source>
        <dbReference type="PROSITE-ProRule" id="PRU00473"/>
    </source>
</evidence>
<evidence type="ECO:0000256" key="3">
    <source>
        <dbReference type="ARBA" id="ARBA00023237"/>
    </source>
</evidence>
<dbReference type="Gene3D" id="3.30.1330.60">
    <property type="entry name" value="OmpA-like domain"/>
    <property type="match status" value="1"/>
</dbReference>
<dbReference type="AlphaFoldDB" id="A0AAE3R7Z4"/>
<comment type="subcellular location">
    <subcellularLocation>
        <location evidence="1">Cell outer membrane</location>
    </subcellularLocation>
</comment>
<dbReference type="InterPro" id="IPR050330">
    <property type="entry name" value="Bact_OuterMem_StrucFunc"/>
</dbReference>
<dbReference type="CDD" id="cd07185">
    <property type="entry name" value="OmpA_C-like"/>
    <property type="match status" value="1"/>
</dbReference>
<dbReference type="InterPro" id="IPR006664">
    <property type="entry name" value="OMP_bac"/>
</dbReference>
<evidence type="ECO:0000256" key="5">
    <source>
        <dbReference type="SAM" id="SignalP"/>
    </source>
</evidence>
<organism evidence="7 8">
    <name type="scientific">Xanthocytophaga agilis</name>
    <dbReference type="NCBI Taxonomy" id="3048010"/>
    <lineage>
        <taxon>Bacteria</taxon>
        <taxon>Pseudomonadati</taxon>
        <taxon>Bacteroidota</taxon>
        <taxon>Cytophagia</taxon>
        <taxon>Cytophagales</taxon>
        <taxon>Rhodocytophagaceae</taxon>
        <taxon>Xanthocytophaga</taxon>
    </lineage>
</organism>
<protein>
    <submittedName>
        <fullName evidence="7">OmpA family protein</fullName>
    </submittedName>
</protein>
<accession>A0AAE3R7Z4</accession>
<dbReference type="PRINTS" id="PR01021">
    <property type="entry name" value="OMPADOMAIN"/>
</dbReference>
<proteinExistence type="predicted"/>
<dbReference type="InterPro" id="IPR006665">
    <property type="entry name" value="OmpA-like"/>
</dbReference>
<gene>
    <name evidence="7" type="ORF">QNI22_32170</name>
</gene>
<evidence type="ECO:0000259" key="6">
    <source>
        <dbReference type="PROSITE" id="PS51123"/>
    </source>
</evidence>